<organism evidence="9 10">
    <name type="scientific">Aulographum hederae CBS 113979</name>
    <dbReference type="NCBI Taxonomy" id="1176131"/>
    <lineage>
        <taxon>Eukaryota</taxon>
        <taxon>Fungi</taxon>
        <taxon>Dikarya</taxon>
        <taxon>Ascomycota</taxon>
        <taxon>Pezizomycotina</taxon>
        <taxon>Dothideomycetes</taxon>
        <taxon>Pleosporomycetidae</taxon>
        <taxon>Aulographales</taxon>
        <taxon>Aulographaceae</taxon>
    </lineage>
</organism>
<dbReference type="GO" id="GO:0046872">
    <property type="term" value="F:metal ion binding"/>
    <property type="evidence" value="ECO:0007669"/>
    <property type="project" value="UniProtKB-KW"/>
</dbReference>
<keyword evidence="4" id="KW-0732">Signal</keyword>
<dbReference type="PANTHER" id="PTHR33938:SF8">
    <property type="entry name" value="CARBOXYLIC ESTER HYDROLASE"/>
    <property type="match status" value="1"/>
</dbReference>
<keyword evidence="2" id="KW-0719">Serine esterase</keyword>
<evidence type="ECO:0000256" key="5">
    <source>
        <dbReference type="ARBA" id="ARBA00022801"/>
    </source>
</evidence>
<keyword evidence="3" id="KW-0479">Metal-binding</keyword>
<keyword evidence="5 8" id="KW-0378">Hydrolase</keyword>
<dbReference type="SUPFAM" id="SSF53474">
    <property type="entry name" value="alpha/beta-Hydrolases"/>
    <property type="match status" value="1"/>
</dbReference>
<keyword evidence="6" id="KW-0106">Calcium</keyword>
<dbReference type="GO" id="GO:0030600">
    <property type="term" value="F:feruloyl esterase activity"/>
    <property type="evidence" value="ECO:0007669"/>
    <property type="project" value="UniProtKB-ARBA"/>
</dbReference>
<evidence type="ECO:0000256" key="6">
    <source>
        <dbReference type="ARBA" id="ARBA00022837"/>
    </source>
</evidence>
<evidence type="ECO:0000256" key="8">
    <source>
        <dbReference type="RuleBase" id="RU361238"/>
    </source>
</evidence>
<evidence type="ECO:0000256" key="1">
    <source>
        <dbReference type="ARBA" id="ARBA00006249"/>
    </source>
</evidence>
<dbReference type="InterPro" id="IPR029058">
    <property type="entry name" value="AB_hydrolase_fold"/>
</dbReference>
<dbReference type="Pfam" id="PF07519">
    <property type="entry name" value="Tannase"/>
    <property type="match status" value="1"/>
</dbReference>
<evidence type="ECO:0000256" key="3">
    <source>
        <dbReference type="ARBA" id="ARBA00022723"/>
    </source>
</evidence>
<evidence type="ECO:0000256" key="7">
    <source>
        <dbReference type="ARBA" id="ARBA00023157"/>
    </source>
</evidence>
<dbReference type="OrthoDB" id="3039123at2759"/>
<keyword evidence="7" id="KW-1015">Disulfide bond</keyword>
<dbReference type="AlphaFoldDB" id="A0A6G1GJP8"/>
<proteinExistence type="inferred from homology"/>
<protein>
    <recommendedName>
        <fullName evidence="8">Carboxylic ester hydrolase</fullName>
        <ecNumber evidence="8">3.1.1.-</ecNumber>
    </recommendedName>
</protein>
<reference evidence="9" key="1">
    <citation type="journal article" date="2020" name="Stud. Mycol.">
        <title>101 Dothideomycetes genomes: a test case for predicting lifestyles and emergence of pathogens.</title>
        <authorList>
            <person name="Haridas S."/>
            <person name="Albert R."/>
            <person name="Binder M."/>
            <person name="Bloem J."/>
            <person name="Labutti K."/>
            <person name="Salamov A."/>
            <person name="Andreopoulos B."/>
            <person name="Baker S."/>
            <person name="Barry K."/>
            <person name="Bills G."/>
            <person name="Bluhm B."/>
            <person name="Cannon C."/>
            <person name="Castanera R."/>
            <person name="Culley D."/>
            <person name="Daum C."/>
            <person name="Ezra D."/>
            <person name="Gonzalez J."/>
            <person name="Henrissat B."/>
            <person name="Kuo A."/>
            <person name="Liang C."/>
            <person name="Lipzen A."/>
            <person name="Lutzoni F."/>
            <person name="Magnuson J."/>
            <person name="Mondo S."/>
            <person name="Nolan M."/>
            <person name="Ohm R."/>
            <person name="Pangilinan J."/>
            <person name="Park H.-J."/>
            <person name="Ramirez L."/>
            <person name="Alfaro M."/>
            <person name="Sun H."/>
            <person name="Tritt A."/>
            <person name="Yoshinaga Y."/>
            <person name="Zwiers L.-H."/>
            <person name="Turgeon B."/>
            <person name="Goodwin S."/>
            <person name="Spatafora J."/>
            <person name="Crous P."/>
            <person name="Grigoriev I."/>
        </authorList>
    </citation>
    <scope>NUCLEOTIDE SEQUENCE</scope>
    <source>
        <strain evidence="9">CBS 113979</strain>
    </source>
</reference>
<evidence type="ECO:0000313" key="9">
    <source>
        <dbReference type="EMBL" id="KAF1981082.1"/>
    </source>
</evidence>
<gene>
    <name evidence="9" type="ORF">K402DRAFT_449393</name>
</gene>
<dbReference type="EMBL" id="ML977208">
    <property type="protein sequence ID" value="KAF1981082.1"/>
    <property type="molecule type" value="Genomic_DNA"/>
</dbReference>
<comment type="similarity">
    <text evidence="1 8">Belongs to the tannase family.</text>
</comment>
<dbReference type="InterPro" id="IPR011118">
    <property type="entry name" value="Tannase/feruloyl_esterase"/>
</dbReference>
<sequence length="515" mass="56033">MSNLQQVLAPLPCTPGAITLPDPFGTAIISVDASPVFNLSKHINKGLYVNHGAIHVESIDFCNFTVAYTHPGHHDLVNVQMWLPMNSWNGRMQAIGGAGWSAGISPFADISLAGAVAEGYAALTTDGGHASENSVADWALLESGKVDFHTLEDFASVSLNDSAYIGKSVVKAFYGRPPEYSYWSGCSQGGRQGMMLAQKYPNAYDGIVASAPAIYWGQFVVAGLWLQVTMNALGSFPRPCEFRALTSAAISACDGNDGVVDGVISEPGLCQFDPLTLVGTAVNCEGDERVEISKAAATVAKIAWDGLRSWDGSLLWYGLNHEADLTGFGGLADTTCDTAGSCKGLPNSLFADWVKVFIKRNPRFDPVNITKEEFERIFHDSVQEYDSTIGTAVPDLSAFHDRGGKLADQIITPYGTRRYYNAMIARDPKVHDYYRVFEAPGVAHCFHGRGFYPDGIFDKMVDWVEKGEAPDRLNATSFEDNESRFERRILCPYPQKVLYDGEGDPTLPDSFYCGS</sequence>
<evidence type="ECO:0000313" key="10">
    <source>
        <dbReference type="Proteomes" id="UP000800041"/>
    </source>
</evidence>
<evidence type="ECO:0000256" key="4">
    <source>
        <dbReference type="ARBA" id="ARBA00022729"/>
    </source>
</evidence>
<dbReference type="EC" id="3.1.1.-" evidence="8"/>
<dbReference type="PANTHER" id="PTHR33938">
    <property type="entry name" value="FERULOYL ESTERASE B-RELATED"/>
    <property type="match status" value="1"/>
</dbReference>
<name>A0A6G1GJP8_9PEZI</name>
<evidence type="ECO:0000256" key="2">
    <source>
        <dbReference type="ARBA" id="ARBA00022487"/>
    </source>
</evidence>
<keyword evidence="10" id="KW-1185">Reference proteome</keyword>
<accession>A0A6G1GJP8</accession>
<dbReference type="Proteomes" id="UP000800041">
    <property type="component" value="Unassembled WGS sequence"/>
</dbReference>